<feature type="compositionally biased region" description="Pro residues" evidence="1">
    <location>
        <begin position="639"/>
        <end position="651"/>
    </location>
</feature>
<feature type="compositionally biased region" description="Low complexity" evidence="1">
    <location>
        <begin position="83"/>
        <end position="92"/>
    </location>
</feature>
<protein>
    <recommendedName>
        <fullName evidence="4">Proteophosphoglycan ppg4</fullName>
    </recommendedName>
</protein>
<evidence type="ECO:0000256" key="1">
    <source>
        <dbReference type="SAM" id="MobiDB-lite"/>
    </source>
</evidence>
<feature type="compositionally biased region" description="Pro residues" evidence="1">
    <location>
        <begin position="333"/>
        <end position="343"/>
    </location>
</feature>
<feature type="region of interest" description="Disordered" evidence="1">
    <location>
        <begin position="59"/>
        <end position="172"/>
    </location>
</feature>
<feature type="compositionally biased region" description="Pro residues" evidence="1">
    <location>
        <begin position="72"/>
        <end position="82"/>
    </location>
</feature>
<feature type="compositionally biased region" description="Basic residues" evidence="1">
    <location>
        <begin position="371"/>
        <end position="384"/>
    </location>
</feature>
<feature type="region of interest" description="Disordered" evidence="1">
    <location>
        <begin position="620"/>
        <end position="662"/>
    </location>
</feature>
<evidence type="ECO:0008006" key="4">
    <source>
        <dbReference type="Google" id="ProtNLM"/>
    </source>
</evidence>
<feature type="compositionally biased region" description="Low complexity" evidence="1">
    <location>
        <begin position="151"/>
        <end position="172"/>
    </location>
</feature>
<dbReference type="AlphaFoldDB" id="A0AAV5GTV1"/>
<organism evidence="2 3">
    <name type="scientific">Rhodotorula paludigena</name>
    <dbReference type="NCBI Taxonomy" id="86838"/>
    <lineage>
        <taxon>Eukaryota</taxon>
        <taxon>Fungi</taxon>
        <taxon>Dikarya</taxon>
        <taxon>Basidiomycota</taxon>
        <taxon>Pucciniomycotina</taxon>
        <taxon>Microbotryomycetes</taxon>
        <taxon>Sporidiobolales</taxon>
        <taxon>Sporidiobolaceae</taxon>
        <taxon>Rhodotorula</taxon>
    </lineage>
</organism>
<feature type="region of interest" description="Disordered" evidence="1">
    <location>
        <begin position="327"/>
        <end position="389"/>
    </location>
</feature>
<name>A0AAV5GTV1_9BASI</name>
<sequence length="676" mass="71003">MPAFASPLPGYTAIEGCDAASRSQADDAVVDVFCWTLDERTEGQLGSWEWVEVVQSDELSGRESFDESGAPPVSPPRAPPPRVDSLPPTVSTPLPPAGAAPPIRPTPRISTNVTSPRRRQRSARSSPSSSGLDEPNALFHPTPSFHPSPSLPSSTSLSSLSPTTSNVSTASSISLSLTIATRVDATGHRVLTSRRRQSTQPATPSPRKCHRNKAAFGVGEESDDEGPGEITLLEKADVDDTLHGCNLPAVEPLGAALGLFNLGMRMLDPTLNDVDQSTAPLFLPPRSPRLHPIQPFSAITPAPVEFTPLGLPPSPTTPCRRPTLEHQPIKVFTPPPPLYPPSPTKTSTFGLPTLTRSNTVHSTSSSSSSPSKRRHSLQPRKTLRRLSFSRASVSYGPPMSATTAISSSLITFDAVAMSRRASMPPLALTPLERNASRSSATGGGLGVPPLPGAGSSSSEFADSSASGCTGLSTSDQPLLPSQYDTEAAAPEQPRRASLVSFELPPSPTRTRTLSEDAHAYELAPSSAAVTTSHPPLSPSSSFVRAQAQAQGVFAQAAAGTGGRRHQRSASEGGMVLGLHDVGAAPGWTGAPLPPTRKEWMAMEDRLECEMERGKLVVVNPDSPFATETDSPPTTRPSAFSPPSPARPPRPPRSLARLGAPSVVPAHIAPQQIGIAC</sequence>
<reference evidence="2 3" key="1">
    <citation type="submission" date="2021-12" db="EMBL/GenBank/DDBJ databases">
        <title>High titer production of polyol ester of fatty acids by Rhodotorula paludigena BS15 towards product separation-free biomass refinery.</title>
        <authorList>
            <person name="Mano J."/>
            <person name="Ono H."/>
            <person name="Tanaka T."/>
            <person name="Naito K."/>
            <person name="Sushida H."/>
            <person name="Ike M."/>
            <person name="Tokuyasu K."/>
            <person name="Kitaoka M."/>
        </authorList>
    </citation>
    <scope>NUCLEOTIDE SEQUENCE [LARGE SCALE GENOMIC DNA]</scope>
    <source>
        <strain evidence="2 3">BS15</strain>
    </source>
</reference>
<feature type="compositionally biased region" description="Pro residues" evidence="1">
    <location>
        <begin position="93"/>
        <end position="105"/>
    </location>
</feature>
<proteinExistence type="predicted"/>
<feature type="region of interest" description="Disordered" evidence="1">
    <location>
        <begin position="427"/>
        <end position="512"/>
    </location>
</feature>
<feature type="compositionally biased region" description="Low complexity" evidence="1">
    <location>
        <begin position="355"/>
        <end position="370"/>
    </location>
</feature>
<keyword evidence="3" id="KW-1185">Reference proteome</keyword>
<feature type="compositionally biased region" description="Low complexity" evidence="1">
    <location>
        <begin position="452"/>
        <end position="467"/>
    </location>
</feature>
<feature type="region of interest" description="Disordered" evidence="1">
    <location>
        <begin position="188"/>
        <end position="212"/>
    </location>
</feature>
<comment type="caution">
    <text evidence="2">The sequence shown here is derived from an EMBL/GenBank/DDBJ whole genome shotgun (WGS) entry which is preliminary data.</text>
</comment>
<accession>A0AAV5GTV1</accession>
<gene>
    <name evidence="2" type="ORF">Rhopal_006715-T1</name>
</gene>
<evidence type="ECO:0000313" key="3">
    <source>
        <dbReference type="Proteomes" id="UP001342314"/>
    </source>
</evidence>
<dbReference type="EMBL" id="BQKY01000014">
    <property type="protein sequence ID" value="GJN93658.1"/>
    <property type="molecule type" value="Genomic_DNA"/>
</dbReference>
<dbReference type="Proteomes" id="UP001342314">
    <property type="component" value="Unassembled WGS sequence"/>
</dbReference>
<evidence type="ECO:0000313" key="2">
    <source>
        <dbReference type="EMBL" id="GJN93658.1"/>
    </source>
</evidence>